<reference evidence="1 2" key="1">
    <citation type="submission" date="2023-01" db="EMBL/GenBank/DDBJ databases">
        <title>Cultivation and genomic characterization of new, ubiquitous marine nitrite-oxidizing bacteria from the Nitrospirales.</title>
        <authorList>
            <person name="Mueller A.J."/>
            <person name="Daebeler A."/>
            <person name="Herbold C.W."/>
            <person name="Kirkegaard R.H."/>
            <person name="Daims H."/>
        </authorList>
    </citation>
    <scope>NUCLEOTIDE SEQUENCE [LARGE SCALE GENOMIC DNA]</scope>
    <source>
        <strain evidence="1 2">DK</strain>
    </source>
</reference>
<keyword evidence="2" id="KW-1185">Reference proteome</keyword>
<organism evidence="1 2">
    <name type="scientific">Candidatus Nitrospira neomarina</name>
    <dbReference type="NCBI Taxonomy" id="3020899"/>
    <lineage>
        <taxon>Bacteria</taxon>
        <taxon>Pseudomonadati</taxon>
        <taxon>Nitrospirota</taxon>
        <taxon>Nitrospiria</taxon>
        <taxon>Nitrospirales</taxon>
        <taxon>Nitrospiraceae</taxon>
        <taxon>Nitrospira</taxon>
    </lineage>
</organism>
<dbReference type="EMBL" id="CP116968">
    <property type="protein sequence ID" value="WNM61363.1"/>
    <property type="molecule type" value="Genomic_DNA"/>
</dbReference>
<dbReference type="Proteomes" id="UP001302494">
    <property type="component" value="Chromosome"/>
</dbReference>
<evidence type="ECO:0000313" key="1">
    <source>
        <dbReference type="EMBL" id="WNM61363.1"/>
    </source>
</evidence>
<dbReference type="RefSeq" id="WP_312743412.1">
    <property type="nucleotide sequence ID" value="NZ_CP116968.1"/>
</dbReference>
<sequence length="380" mass="42569">MTKSIRYLCFGLIVGIFGIVSALPPAEGALLDGLMGGVEESLGKKAEEKGERLVIGNFYQAERPDSHAPIGVMQDHTHNKGEFMFTYRYMYMYMDKMRNGTDNLSINDVLKDFAVTPKNMTTQMHMFSAMYGLNDTVTLMAMLPYVMKEMEHQNRAGVNFTTNSSGFGDTKLAALWRLYAFETPSIGSHRFHLNTGVSLPTGDINPTDNTPLGNNSLLPYPMRLGSGTVDLLPGLTYTGVRNNVSWGFQALGTVRIGHNQQGYKEGNQYKVNSWGAYRWADWISTSARLNWQQWYNIKREDGQLQTTVGPAQIPLVPTADPDRQGGQRLDLMGGVNILFPDFMGLENRLNVEAGAPIYQYLDGPQLKQAWSFWVGWQMVM</sequence>
<proteinExistence type="predicted"/>
<dbReference type="KEGG" id="nneo:PQG83_16620"/>
<protein>
    <submittedName>
        <fullName evidence="1">Transporter</fullName>
    </submittedName>
</protein>
<dbReference type="AlphaFoldDB" id="A0AA96JVE4"/>
<evidence type="ECO:0000313" key="2">
    <source>
        <dbReference type="Proteomes" id="UP001302494"/>
    </source>
</evidence>
<accession>A0AA96JVE4</accession>
<gene>
    <name evidence="1" type="ORF">PQG83_16620</name>
</gene>
<name>A0AA96JVE4_9BACT</name>